<name>A0A2M6Z2G9_9BACT</name>
<gene>
    <name evidence="3" type="ORF">COS93_02150</name>
</gene>
<dbReference type="Gene3D" id="3.40.50.850">
    <property type="entry name" value="Isochorismatase-like"/>
    <property type="match status" value="1"/>
</dbReference>
<keyword evidence="1" id="KW-0378">Hydrolase</keyword>
<proteinExistence type="predicted"/>
<evidence type="ECO:0000259" key="2">
    <source>
        <dbReference type="Pfam" id="PF00857"/>
    </source>
</evidence>
<dbReference type="EMBL" id="PEWP01000043">
    <property type="protein sequence ID" value="PIU46576.1"/>
    <property type="molecule type" value="Genomic_DNA"/>
</dbReference>
<dbReference type="InterPro" id="IPR050272">
    <property type="entry name" value="Isochorismatase-like_hydrls"/>
</dbReference>
<comment type="caution">
    <text evidence="3">The sequence shown here is derived from an EMBL/GenBank/DDBJ whole genome shotgun (WGS) entry which is preliminary data.</text>
</comment>
<reference evidence="4" key="1">
    <citation type="submission" date="2017-09" db="EMBL/GenBank/DDBJ databases">
        <title>Depth-based differentiation of microbial function through sediment-hosted aquifers and enrichment of novel symbionts in the deep terrestrial subsurface.</title>
        <authorList>
            <person name="Probst A.J."/>
            <person name="Ladd B."/>
            <person name="Jarett J.K."/>
            <person name="Geller-Mcgrath D.E."/>
            <person name="Sieber C.M.K."/>
            <person name="Emerson J.B."/>
            <person name="Anantharaman K."/>
            <person name="Thomas B.C."/>
            <person name="Malmstrom R."/>
            <person name="Stieglmeier M."/>
            <person name="Klingl A."/>
            <person name="Woyke T."/>
            <person name="Ryan C.M."/>
            <person name="Banfield J.F."/>
        </authorList>
    </citation>
    <scope>NUCLEOTIDE SEQUENCE [LARGE SCALE GENOMIC DNA]</scope>
</reference>
<dbReference type="InterPro" id="IPR036380">
    <property type="entry name" value="Isochorismatase-like_sf"/>
</dbReference>
<dbReference type="Proteomes" id="UP000228777">
    <property type="component" value="Unassembled WGS sequence"/>
</dbReference>
<protein>
    <recommendedName>
        <fullName evidence="2">Isochorismatase-like domain-containing protein</fullName>
    </recommendedName>
</protein>
<dbReference type="InterPro" id="IPR000868">
    <property type="entry name" value="Isochorismatase-like_dom"/>
</dbReference>
<dbReference type="CDD" id="cd00431">
    <property type="entry name" value="cysteine_hydrolases"/>
    <property type="match status" value="1"/>
</dbReference>
<dbReference type="GO" id="GO:0016787">
    <property type="term" value="F:hydrolase activity"/>
    <property type="evidence" value="ECO:0007669"/>
    <property type="project" value="UniProtKB-KW"/>
</dbReference>
<sequence length="166" mass="19541">MNKALFAIDVQKFFENKKTKSIARKISNYIKKNKNKYSLIIFTVFKNDSESSLWRIFKWRGCNKRKETEIINELSNLVDNSKIIFRNTYSLLKAPQVKRKLRKYKIKQVDICGFDTDCCVLATTYDLFDSGYKPVILKNLCFSTSKEKLHKSALRIIERNCGFLSR</sequence>
<dbReference type="PANTHER" id="PTHR43540:SF6">
    <property type="entry name" value="ISOCHORISMATASE-LIKE DOMAIN-CONTAINING PROTEIN"/>
    <property type="match status" value="1"/>
</dbReference>
<feature type="domain" description="Isochorismatase-like" evidence="2">
    <location>
        <begin position="4"/>
        <end position="161"/>
    </location>
</feature>
<accession>A0A2M6Z2G9</accession>
<dbReference type="SUPFAM" id="SSF52499">
    <property type="entry name" value="Isochorismatase-like hydrolases"/>
    <property type="match status" value="1"/>
</dbReference>
<organism evidence="3 4">
    <name type="scientific">bacterium (Candidatus Gribaldobacteria) CG07_land_8_20_14_0_80_33_18</name>
    <dbReference type="NCBI Taxonomy" id="2014272"/>
    <lineage>
        <taxon>Bacteria</taxon>
        <taxon>Candidatus Gribaldobacteria</taxon>
    </lineage>
</organism>
<dbReference type="Pfam" id="PF00857">
    <property type="entry name" value="Isochorismatase"/>
    <property type="match status" value="1"/>
</dbReference>
<evidence type="ECO:0000313" key="3">
    <source>
        <dbReference type="EMBL" id="PIU46576.1"/>
    </source>
</evidence>
<evidence type="ECO:0000256" key="1">
    <source>
        <dbReference type="ARBA" id="ARBA00022801"/>
    </source>
</evidence>
<dbReference type="AlphaFoldDB" id="A0A2M6Z2G9"/>
<evidence type="ECO:0000313" key="4">
    <source>
        <dbReference type="Proteomes" id="UP000228777"/>
    </source>
</evidence>
<dbReference type="PANTHER" id="PTHR43540">
    <property type="entry name" value="PEROXYUREIDOACRYLATE/UREIDOACRYLATE AMIDOHYDROLASE-RELATED"/>
    <property type="match status" value="1"/>
</dbReference>